<dbReference type="Pfam" id="PF19845">
    <property type="entry name" value="DUF6320"/>
    <property type="match status" value="1"/>
</dbReference>
<dbReference type="InterPro" id="IPR046283">
    <property type="entry name" value="DUF6320"/>
</dbReference>
<accession>C0E9J1</accession>
<organism evidence="2 3">
    <name type="scientific">[Clostridium] methylpentosum DSM 5476</name>
    <dbReference type="NCBI Taxonomy" id="537013"/>
    <lineage>
        <taxon>Bacteria</taxon>
        <taxon>Bacillati</taxon>
        <taxon>Bacillota</taxon>
        <taxon>Clostridia</taxon>
        <taxon>Eubacteriales</taxon>
        <taxon>Oscillospiraceae</taxon>
        <taxon>Oscillospiraceae incertae sedis</taxon>
    </lineage>
</organism>
<dbReference type="Proteomes" id="UP000003340">
    <property type="component" value="Unassembled WGS sequence"/>
</dbReference>
<dbReference type="EMBL" id="ACEC01000020">
    <property type="protein sequence ID" value="EEG31901.1"/>
    <property type="molecule type" value="Genomic_DNA"/>
</dbReference>
<reference evidence="2 3" key="2">
    <citation type="submission" date="2009-02" db="EMBL/GenBank/DDBJ databases">
        <title>Draft genome sequence of Clostridium methylpentosum (DSM 5476).</title>
        <authorList>
            <person name="Sudarsanam P."/>
            <person name="Ley R."/>
            <person name="Guruge J."/>
            <person name="Turnbaugh P.J."/>
            <person name="Mahowald M."/>
            <person name="Liep D."/>
            <person name="Gordon J."/>
        </authorList>
    </citation>
    <scope>NUCLEOTIDE SEQUENCE [LARGE SCALE GENOMIC DNA]</scope>
    <source>
        <strain evidence="2 3">DSM 5476</strain>
    </source>
</reference>
<feature type="transmembrane region" description="Helical" evidence="1">
    <location>
        <begin position="48"/>
        <end position="70"/>
    </location>
</feature>
<proteinExistence type="predicted"/>
<gene>
    <name evidence="2" type="ORF">CLOSTMETH_00490</name>
</gene>
<sequence>MKTCKQCNLTVREALDKCPLCYTTLSGEEEGCTQSYPRTSDFFSRYNLLMRILIFVSIVGCAACLILNFIYPTGYFWSLLVVGGVVYSWAAAMSAIKKRYNIGFNIAIQTLALAVFVVLIDLLTGNHGWGASYASPAVCIAGNLSVTITLMIDHFNLKGYIIYLLMTVAIGFLPLFFLLGAATASWLILVSAAYSGFTLIGAFVFADRATKIELKKRLHL</sequence>
<keyword evidence="1" id="KW-1133">Transmembrane helix</keyword>
<keyword evidence="3" id="KW-1185">Reference proteome</keyword>
<dbReference type="eggNOG" id="ENOG5032U0K">
    <property type="taxonomic scope" value="Bacteria"/>
</dbReference>
<feature type="transmembrane region" description="Helical" evidence="1">
    <location>
        <begin position="186"/>
        <end position="206"/>
    </location>
</feature>
<feature type="transmembrane region" description="Helical" evidence="1">
    <location>
        <begin position="76"/>
        <end position="96"/>
    </location>
</feature>
<reference evidence="2 3" key="1">
    <citation type="submission" date="2009-01" db="EMBL/GenBank/DDBJ databases">
        <authorList>
            <person name="Fulton L."/>
            <person name="Clifton S."/>
            <person name="Fulton B."/>
            <person name="Xu J."/>
            <person name="Minx P."/>
            <person name="Pepin K.H."/>
            <person name="Johnson M."/>
            <person name="Bhonagiri V."/>
            <person name="Nash W.E."/>
            <person name="Mardis E.R."/>
            <person name="Wilson R.K."/>
        </authorList>
    </citation>
    <scope>NUCLEOTIDE SEQUENCE [LARGE SCALE GENOMIC DNA]</scope>
    <source>
        <strain evidence="2 3">DSM 5476</strain>
    </source>
</reference>
<feature type="transmembrane region" description="Helical" evidence="1">
    <location>
        <begin position="159"/>
        <end position="180"/>
    </location>
</feature>
<evidence type="ECO:0000313" key="2">
    <source>
        <dbReference type="EMBL" id="EEG31901.1"/>
    </source>
</evidence>
<keyword evidence="1" id="KW-0812">Transmembrane</keyword>
<feature type="transmembrane region" description="Helical" evidence="1">
    <location>
        <begin position="103"/>
        <end position="124"/>
    </location>
</feature>
<keyword evidence="1" id="KW-0472">Membrane</keyword>
<protein>
    <recommendedName>
        <fullName evidence="4">Zinc ribbon domain-containing protein</fullName>
    </recommendedName>
</protein>
<evidence type="ECO:0008006" key="4">
    <source>
        <dbReference type="Google" id="ProtNLM"/>
    </source>
</evidence>
<dbReference type="AlphaFoldDB" id="C0E9J1"/>
<name>C0E9J1_9FIRM</name>
<dbReference type="STRING" id="537013.CLOSTMETH_00490"/>
<evidence type="ECO:0000256" key="1">
    <source>
        <dbReference type="SAM" id="Phobius"/>
    </source>
</evidence>
<feature type="transmembrane region" description="Helical" evidence="1">
    <location>
        <begin position="130"/>
        <end position="152"/>
    </location>
</feature>
<comment type="caution">
    <text evidence="2">The sequence shown here is derived from an EMBL/GenBank/DDBJ whole genome shotgun (WGS) entry which is preliminary data.</text>
</comment>
<dbReference type="HOGENOM" id="CLU_074820_0_0_9"/>
<evidence type="ECO:0000313" key="3">
    <source>
        <dbReference type="Proteomes" id="UP000003340"/>
    </source>
</evidence>